<feature type="binding site" description="in inhibited form" evidence="14">
    <location>
        <position position="101"/>
    </location>
    <ligand>
        <name>Zn(2+)</name>
        <dbReference type="ChEBI" id="CHEBI:29105"/>
        <label>2</label>
        <note>catalytic</note>
    </ligand>
</feature>
<keyword evidence="11" id="KW-1015">Disulfide bond</keyword>
<dbReference type="CDD" id="cd04278">
    <property type="entry name" value="ZnMc_MMP"/>
    <property type="match status" value="1"/>
</dbReference>
<dbReference type="SUPFAM" id="SSF50923">
    <property type="entry name" value="Hemopexin-like domain"/>
    <property type="match status" value="1"/>
</dbReference>
<dbReference type="InterPro" id="IPR000585">
    <property type="entry name" value="Hemopexin-like_dom"/>
</dbReference>
<evidence type="ECO:0000256" key="16">
    <source>
        <dbReference type="PROSITE-ProRule" id="PRU01011"/>
    </source>
</evidence>
<feature type="modified residue" description="Phosphotyrosine; by PKDCC" evidence="15">
    <location>
        <position position="393"/>
    </location>
</feature>
<dbReference type="InterPro" id="IPR018486">
    <property type="entry name" value="Hemopexin_CS"/>
</dbReference>
<dbReference type="InterPro" id="IPR036365">
    <property type="entry name" value="PGBD-like_sf"/>
</dbReference>
<evidence type="ECO:0000313" key="20">
    <source>
        <dbReference type="EMBL" id="TRY67892.1"/>
    </source>
</evidence>
<keyword evidence="8 14" id="KW-0106">Calcium</keyword>
<dbReference type="OMA" id="PFYKGYQ"/>
<evidence type="ECO:0000256" key="17">
    <source>
        <dbReference type="SAM" id="MobiDB-lite"/>
    </source>
</evidence>
<sequence>MDRLAPTRGPSQWACRMSFVIVIICTHQSTLGRPVGEPIDDAMMYLMKYGYMDETGSSKSAALIHPDAIKESIMEFQRFAGLNETGVMDPQTSRLMKLPRCGVKDMVGHSKSHGRSKRFALQGSRWRVKEITYRISSYPSKKMMPKSDVDSEIARALAVWSEFTDLKFVPRDSGKVHIDIRFEEGRHGDGDPFDGQGGTLAHAFFPVFGGDAHFDDAEFWTKDSFVGTNLLQTAAHEFGHSLGLSHSDSKNALMSPFYRGFEKEVQLKKDDIEGIQQLYGEKTTSSRPSSTRPEVPEVSDEPRRVDDEELCNDASFDAIVTLKNGDTFTFKGGKYWKLTDESVANGYPRDLSSDWDGLPPNVDAAFTWTNGKTYFFKGSKYWSFTNQVMDSGYPKQIAKGFEGIPNSVDGAFVWTGNEKIYFFKSILKNNATRSSAFEEGGRWGKRDLYSN</sequence>
<comment type="caution">
    <text evidence="20">The sequence shown here is derived from an EMBL/GenBank/DDBJ whole genome shotgun (WGS) entry which is preliminary data.</text>
</comment>
<feature type="binding site" evidence="14">
    <location>
        <position position="187"/>
    </location>
    <ligand>
        <name>Zn(2+)</name>
        <dbReference type="ChEBI" id="CHEBI:29105"/>
        <label>1</label>
    </ligand>
</feature>
<dbReference type="GO" id="GO:0008270">
    <property type="term" value="F:zinc ion binding"/>
    <property type="evidence" value="ECO:0007669"/>
    <property type="project" value="InterPro"/>
</dbReference>
<dbReference type="InterPro" id="IPR021190">
    <property type="entry name" value="Pept_M10A"/>
</dbReference>
<dbReference type="InterPro" id="IPR018487">
    <property type="entry name" value="Hemopexin-like_repeat"/>
</dbReference>
<comment type="cofactor">
    <cofactor evidence="14">
        <name>Ca(2+)</name>
        <dbReference type="ChEBI" id="CHEBI:29108"/>
    </cofactor>
    <text evidence="14">Can bind about 5 Ca(2+) ions per subunit.</text>
</comment>
<dbReference type="InterPro" id="IPR033739">
    <property type="entry name" value="M10A_MMP"/>
</dbReference>
<evidence type="ECO:0000256" key="1">
    <source>
        <dbReference type="ARBA" id="ARBA00010370"/>
    </source>
</evidence>
<keyword evidence="5" id="KW-0677">Repeat</keyword>
<dbReference type="CDD" id="cd00094">
    <property type="entry name" value="HX"/>
    <property type="match status" value="1"/>
</dbReference>
<keyword evidence="9" id="KW-0482">Metalloprotease</keyword>
<dbReference type="PANTHER" id="PTHR10201">
    <property type="entry name" value="MATRIX METALLOPROTEINASE"/>
    <property type="match status" value="1"/>
</dbReference>
<dbReference type="Pfam" id="PF00045">
    <property type="entry name" value="Hemopexin"/>
    <property type="match status" value="2"/>
</dbReference>
<feature type="repeat" description="Hemopexin" evidence="16">
    <location>
        <begin position="359"/>
        <end position="404"/>
    </location>
</feature>
<feature type="binding site" evidence="14">
    <location>
        <position position="254"/>
    </location>
    <ligand>
        <name>Zn(2+)</name>
        <dbReference type="ChEBI" id="CHEBI:29105"/>
        <label>2</label>
        <note>catalytic</note>
    </ligand>
</feature>
<evidence type="ECO:0000256" key="3">
    <source>
        <dbReference type="ARBA" id="ARBA00022723"/>
    </source>
</evidence>
<feature type="binding site" evidence="14">
    <location>
        <position position="213"/>
    </location>
    <ligand>
        <name>Zn(2+)</name>
        <dbReference type="ChEBI" id="CHEBI:29105"/>
        <label>1</label>
    </ligand>
</feature>
<dbReference type="InterPro" id="IPR001818">
    <property type="entry name" value="Pept_M10_metallopeptidase"/>
</dbReference>
<dbReference type="Gene3D" id="3.40.390.10">
    <property type="entry name" value="Collagenase (Catalytic Domain)"/>
    <property type="match status" value="1"/>
</dbReference>
<feature type="binding site" evidence="14">
    <location>
        <position position="411"/>
    </location>
    <ligand>
        <name>Ca(2+)</name>
        <dbReference type="ChEBI" id="CHEBI:29108"/>
        <label>5</label>
    </ligand>
</feature>
<dbReference type="PROSITE" id="PS51642">
    <property type="entry name" value="HEMOPEXIN_2"/>
    <property type="match status" value="2"/>
</dbReference>
<evidence type="ECO:0000256" key="5">
    <source>
        <dbReference type="ARBA" id="ARBA00022737"/>
    </source>
</evidence>
<feature type="binding site" evidence="14">
    <location>
        <position position="209"/>
    </location>
    <ligand>
        <name>Ca(2+)</name>
        <dbReference type="ChEBI" id="CHEBI:29108"/>
        <label>2</label>
    </ligand>
</feature>
<dbReference type="SMART" id="SM00120">
    <property type="entry name" value="HX"/>
    <property type="match status" value="2"/>
</dbReference>
<evidence type="ECO:0000256" key="15">
    <source>
        <dbReference type="PIRSR" id="PIRSR621190-4"/>
    </source>
</evidence>
<feature type="binding site" evidence="13">
    <location>
        <position position="246"/>
    </location>
    <ligand>
        <name>Zn(2+)</name>
        <dbReference type="ChEBI" id="CHEBI:29105"/>
        <label>2</label>
        <note>catalytic</note>
    </ligand>
</feature>
<feature type="binding site" evidence="14">
    <location>
        <position position="317"/>
    </location>
    <ligand>
        <name>Ca(2+)</name>
        <dbReference type="ChEBI" id="CHEBI:29108"/>
        <label>4</label>
    </ligand>
</feature>
<evidence type="ECO:0000256" key="18">
    <source>
        <dbReference type="SAM" id="SignalP"/>
    </source>
</evidence>
<feature type="signal peptide" evidence="18">
    <location>
        <begin position="1"/>
        <end position="32"/>
    </location>
</feature>
<feature type="active site" evidence="12">
    <location>
        <position position="237"/>
    </location>
</feature>
<feature type="binding site" evidence="14">
    <location>
        <position position="215"/>
    </location>
    <ligand>
        <name>Ca(2+)</name>
        <dbReference type="ChEBI" id="CHEBI:29108"/>
        <label>3</label>
    </ligand>
</feature>
<dbReference type="FunFam" id="3.40.390.10:FF:000022">
    <property type="entry name" value="Matrix metalloproteinase 1, isoform C"/>
    <property type="match status" value="1"/>
</dbReference>
<keyword evidence="10" id="KW-0865">Zymogen</keyword>
<evidence type="ECO:0000259" key="19">
    <source>
        <dbReference type="SMART" id="SM00235"/>
    </source>
</evidence>
<dbReference type="GO" id="GO:0030574">
    <property type="term" value="P:collagen catabolic process"/>
    <property type="evidence" value="ECO:0007669"/>
    <property type="project" value="TreeGrafter"/>
</dbReference>
<feature type="repeat" description="Hemopexin" evidence="16">
    <location>
        <begin position="313"/>
        <end position="358"/>
    </location>
</feature>
<dbReference type="GO" id="GO:0004222">
    <property type="term" value="F:metalloendopeptidase activity"/>
    <property type="evidence" value="ECO:0007669"/>
    <property type="project" value="InterPro"/>
</dbReference>
<dbReference type="STRING" id="6832.A0A553NR20"/>
<feature type="binding site" evidence="14">
    <location>
        <position position="218"/>
    </location>
    <ligand>
        <name>Ca(2+)</name>
        <dbReference type="ChEBI" id="CHEBI:29108"/>
        <label>1</label>
    </ligand>
</feature>
<keyword evidence="2" id="KW-0645">Protease</keyword>
<gene>
    <name evidence="20" type="ORF">TCAL_12089</name>
</gene>
<feature type="binding site" evidence="14">
    <location>
        <position position="216"/>
    </location>
    <ligand>
        <name>Ca(2+)</name>
        <dbReference type="ChEBI" id="CHEBI:29108"/>
        <label>1</label>
    </ligand>
</feature>
<accession>A0A553NR20</accession>
<comment type="cofactor">
    <cofactor evidence="14">
        <name>Zn(2+)</name>
        <dbReference type="ChEBI" id="CHEBI:29105"/>
    </cofactor>
    <text evidence="14">Binds 2 Zn(2+) ions per subunit.</text>
</comment>
<dbReference type="InterPro" id="IPR002477">
    <property type="entry name" value="Peptidoglycan-bd-like"/>
</dbReference>
<evidence type="ECO:0000256" key="13">
    <source>
        <dbReference type="PIRSR" id="PIRSR001191-2"/>
    </source>
</evidence>
<feature type="binding site" evidence="14">
    <location>
        <position position="365"/>
    </location>
    <ligand>
        <name>Ca(2+)</name>
        <dbReference type="ChEBI" id="CHEBI:29108"/>
        <label>5</label>
    </ligand>
</feature>
<evidence type="ECO:0000256" key="6">
    <source>
        <dbReference type="ARBA" id="ARBA00022801"/>
    </source>
</evidence>
<evidence type="ECO:0000256" key="14">
    <source>
        <dbReference type="PIRSR" id="PIRSR621190-2"/>
    </source>
</evidence>
<dbReference type="Pfam" id="PF00413">
    <property type="entry name" value="Peptidase_M10"/>
    <property type="match status" value="1"/>
</dbReference>
<keyword evidence="7 13" id="KW-0862">Zinc</keyword>
<dbReference type="AlphaFoldDB" id="A0A553NR20"/>
<keyword evidence="21" id="KW-1185">Reference proteome</keyword>
<dbReference type="InterPro" id="IPR006026">
    <property type="entry name" value="Peptidase_Metallo"/>
</dbReference>
<evidence type="ECO:0000256" key="10">
    <source>
        <dbReference type="ARBA" id="ARBA00023145"/>
    </source>
</evidence>
<evidence type="ECO:0000256" key="2">
    <source>
        <dbReference type="ARBA" id="ARBA00022670"/>
    </source>
</evidence>
<feature type="binding site" evidence="13">
    <location>
        <position position="240"/>
    </location>
    <ligand>
        <name>Zn(2+)</name>
        <dbReference type="ChEBI" id="CHEBI:29105"/>
        <label>2</label>
        <note>catalytic</note>
    </ligand>
</feature>
<dbReference type="Pfam" id="PF01471">
    <property type="entry name" value="PG_binding_1"/>
    <property type="match status" value="1"/>
</dbReference>
<dbReference type="Gene3D" id="2.110.10.10">
    <property type="entry name" value="Hemopexin-like domain"/>
    <property type="match status" value="1"/>
</dbReference>
<feature type="binding site" evidence="13">
    <location>
        <position position="236"/>
    </location>
    <ligand>
        <name>Zn(2+)</name>
        <dbReference type="ChEBI" id="CHEBI:29105"/>
        <label>2</label>
        <note>catalytic</note>
    </ligand>
</feature>
<dbReference type="GO" id="GO:0030198">
    <property type="term" value="P:extracellular matrix organization"/>
    <property type="evidence" value="ECO:0007669"/>
    <property type="project" value="TreeGrafter"/>
</dbReference>
<dbReference type="Proteomes" id="UP000318571">
    <property type="component" value="Chromosome 4"/>
</dbReference>
<proteinExistence type="inferred from homology"/>
<dbReference type="InterPro" id="IPR024079">
    <property type="entry name" value="MetalloPept_cat_dom_sf"/>
</dbReference>
<dbReference type="GO" id="GO:0006508">
    <property type="term" value="P:proteolysis"/>
    <property type="evidence" value="ECO:0007669"/>
    <property type="project" value="UniProtKB-KW"/>
</dbReference>
<feature type="binding site" evidence="14">
    <location>
        <position position="319"/>
    </location>
    <ligand>
        <name>Ca(2+)</name>
        <dbReference type="ChEBI" id="CHEBI:29108"/>
        <label>5</label>
    </ligand>
</feature>
<dbReference type="SUPFAM" id="SSF47090">
    <property type="entry name" value="PGBD-like"/>
    <property type="match status" value="1"/>
</dbReference>
<dbReference type="PANTHER" id="PTHR10201:SF291">
    <property type="entry name" value="MATRIX METALLOPROTEINASE 1, ISOFORM C-RELATED"/>
    <property type="match status" value="1"/>
</dbReference>
<dbReference type="SUPFAM" id="SSF55486">
    <property type="entry name" value="Metalloproteases ('zincins'), catalytic domain"/>
    <property type="match status" value="1"/>
</dbReference>
<keyword evidence="3 13" id="KW-0479">Metal-binding</keyword>
<evidence type="ECO:0000256" key="12">
    <source>
        <dbReference type="PIRSR" id="PIRSR001191-1"/>
    </source>
</evidence>
<keyword evidence="6" id="KW-0378">Hydrolase</keyword>
<feature type="binding site" evidence="14">
    <location>
        <position position="363"/>
    </location>
    <ligand>
        <name>Ca(2+)</name>
        <dbReference type="ChEBI" id="CHEBI:29108"/>
        <label>4</label>
    </ligand>
</feature>
<dbReference type="PROSITE" id="PS00024">
    <property type="entry name" value="HEMOPEXIN"/>
    <property type="match status" value="1"/>
</dbReference>
<evidence type="ECO:0000256" key="11">
    <source>
        <dbReference type="ARBA" id="ARBA00023157"/>
    </source>
</evidence>
<dbReference type="SMART" id="SM00235">
    <property type="entry name" value="ZnMc"/>
    <property type="match status" value="1"/>
</dbReference>
<evidence type="ECO:0000256" key="7">
    <source>
        <dbReference type="ARBA" id="ARBA00022833"/>
    </source>
</evidence>
<dbReference type="InterPro" id="IPR036375">
    <property type="entry name" value="Hemopexin-like_dom_sf"/>
</dbReference>
<feature type="region of interest" description="Disordered" evidence="17">
    <location>
        <begin position="278"/>
        <end position="305"/>
    </location>
</feature>
<feature type="binding site" evidence="14">
    <location>
        <position position="211"/>
    </location>
    <ligand>
        <name>Ca(2+)</name>
        <dbReference type="ChEBI" id="CHEBI:29108"/>
        <label>2</label>
    </ligand>
</feature>
<feature type="binding site" evidence="14">
    <location>
        <position position="189"/>
    </location>
    <ligand>
        <name>Zn(2+)</name>
        <dbReference type="ChEBI" id="CHEBI:29105"/>
        <label>1</label>
    </ligand>
</feature>
<dbReference type="PIRSF" id="PIRSF001191">
    <property type="entry name" value="Peptidase_M10A_matrix"/>
    <property type="match status" value="1"/>
</dbReference>
<feature type="binding site" evidence="14">
    <location>
        <position position="194"/>
    </location>
    <ligand>
        <name>Ca(2+)</name>
        <dbReference type="ChEBI" id="CHEBI:29108"/>
        <label>3</label>
    </ligand>
</feature>
<name>A0A553NR20_TIGCA</name>
<evidence type="ECO:0000256" key="9">
    <source>
        <dbReference type="ARBA" id="ARBA00023049"/>
    </source>
</evidence>
<dbReference type="GO" id="GO:0005615">
    <property type="term" value="C:extracellular space"/>
    <property type="evidence" value="ECO:0007669"/>
    <property type="project" value="TreeGrafter"/>
</dbReference>
<protein>
    <recommendedName>
        <fullName evidence="19">Peptidase metallopeptidase domain-containing protein</fullName>
    </recommendedName>
</protein>
<feature type="binding site" evidence="14">
    <location>
        <position position="218"/>
    </location>
    <ligand>
        <name>Ca(2+)</name>
        <dbReference type="ChEBI" id="CHEBI:29108"/>
        <label>3</label>
    </ligand>
</feature>
<dbReference type="PRINTS" id="PR00138">
    <property type="entry name" value="MATRIXIN"/>
</dbReference>
<evidence type="ECO:0000256" key="8">
    <source>
        <dbReference type="ARBA" id="ARBA00022837"/>
    </source>
</evidence>
<feature type="binding site" evidence="14">
    <location>
        <position position="202"/>
    </location>
    <ligand>
        <name>Zn(2+)</name>
        <dbReference type="ChEBI" id="CHEBI:29105"/>
        <label>1</label>
    </ligand>
</feature>
<keyword evidence="4 18" id="KW-0732">Signal</keyword>
<comment type="similarity">
    <text evidence="1">Belongs to the peptidase M10A family.</text>
</comment>
<feature type="compositionally biased region" description="Low complexity" evidence="17">
    <location>
        <begin position="283"/>
        <end position="293"/>
    </location>
</feature>
<dbReference type="GO" id="GO:0031012">
    <property type="term" value="C:extracellular matrix"/>
    <property type="evidence" value="ECO:0007669"/>
    <property type="project" value="InterPro"/>
</dbReference>
<dbReference type="EMBL" id="VCGU01000011">
    <property type="protein sequence ID" value="TRY67892.1"/>
    <property type="molecule type" value="Genomic_DNA"/>
</dbReference>
<evidence type="ECO:0000256" key="4">
    <source>
        <dbReference type="ARBA" id="ARBA00022729"/>
    </source>
</evidence>
<feature type="binding site" evidence="14">
    <location>
        <position position="195"/>
    </location>
    <ligand>
        <name>Ca(2+)</name>
        <dbReference type="ChEBI" id="CHEBI:29108"/>
        <label>3</label>
    </ligand>
</feature>
<reference evidence="20 21" key="1">
    <citation type="journal article" date="2018" name="Nat. Ecol. Evol.">
        <title>Genomic signatures of mitonuclear coevolution across populations of Tigriopus californicus.</title>
        <authorList>
            <person name="Barreto F.S."/>
            <person name="Watson E.T."/>
            <person name="Lima T.G."/>
            <person name="Willett C.S."/>
            <person name="Edmands S."/>
            <person name="Li W."/>
            <person name="Burton R.S."/>
        </authorList>
    </citation>
    <scope>NUCLEOTIDE SEQUENCE [LARGE SCALE GENOMIC DNA]</scope>
    <source>
        <strain evidence="20 21">San Diego</strain>
    </source>
</reference>
<feature type="chain" id="PRO_5022120898" description="Peptidase metallopeptidase domain-containing protein" evidence="18">
    <location>
        <begin position="33"/>
        <end position="451"/>
    </location>
</feature>
<feature type="domain" description="Peptidase metallopeptidase" evidence="19">
    <location>
        <begin position="122"/>
        <end position="281"/>
    </location>
</feature>
<evidence type="ECO:0000313" key="21">
    <source>
        <dbReference type="Proteomes" id="UP000318571"/>
    </source>
</evidence>
<organism evidence="20 21">
    <name type="scientific">Tigriopus californicus</name>
    <name type="common">Marine copepod</name>
    <dbReference type="NCBI Taxonomy" id="6832"/>
    <lineage>
        <taxon>Eukaryota</taxon>
        <taxon>Metazoa</taxon>
        <taxon>Ecdysozoa</taxon>
        <taxon>Arthropoda</taxon>
        <taxon>Crustacea</taxon>
        <taxon>Multicrustacea</taxon>
        <taxon>Hexanauplia</taxon>
        <taxon>Copepoda</taxon>
        <taxon>Harpacticoida</taxon>
        <taxon>Harpacticidae</taxon>
        <taxon>Tigriopus</taxon>
    </lineage>
</organism>